<dbReference type="SUPFAM" id="SSF63829">
    <property type="entry name" value="Calcium-dependent phosphotriesterase"/>
    <property type="match status" value="1"/>
</dbReference>
<keyword evidence="3 9" id="KW-0862">Zinc</keyword>
<dbReference type="PANTHER" id="PTHR47782:SF12">
    <property type="entry name" value="ZN(II)2CYS6 TRANSCRIPTION FACTOR (EUROFUNG)"/>
    <property type="match status" value="1"/>
</dbReference>
<dbReference type="PRINTS" id="PR01790">
    <property type="entry name" value="SMP30FAMILY"/>
</dbReference>
<dbReference type="GO" id="GO:0000981">
    <property type="term" value="F:DNA-binding transcription factor activity, RNA polymerase II-specific"/>
    <property type="evidence" value="ECO:0007669"/>
    <property type="project" value="InterPro"/>
</dbReference>
<evidence type="ECO:0000256" key="7">
    <source>
        <dbReference type="ARBA" id="ARBA00023242"/>
    </source>
</evidence>
<dbReference type="Proteomes" id="UP000729357">
    <property type="component" value="Unassembled WGS sequence"/>
</dbReference>
<keyword evidence="6" id="KW-0804">Transcription</keyword>
<dbReference type="InterPro" id="IPR036864">
    <property type="entry name" value="Zn2-C6_fun-type_DNA-bd_sf"/>
</dbReference>
<name>A0A9P8G6W2_AURME</name>
<keyword evidence="2 9" id="KW-0479">Metal-binding</keyword>
<evidence type="ECO:0000256" key="5">
    <source>
        <dbReference type="ARBA" id="ARBA00023125"/>
    </source>
</evidence>
<evidence type="ECO:0000256" key="1">
    <source>
        <dbReference type="ARBA" id="ARBA00004123"/>
    </source>
</evidence>
<dbReference type="PANTHER" id="PTHR47782">
    <property type="entry name" value="ZN(II)2CYS6 TRANSCRIPTION FACTOR (EUROFUNG)-RELATED"/>
    <property type="match status" value="1"/>
</dbReference>
<evidence type="ECO:0000256" key="3">
    <source>
        <dbReference type="ARBA" id="ARBA00022833"/>
    </source>
</evidence>
<dbReference type="EMBL" id="JAHFXS010000019">
    <property type="protein sequence ID" value="KAG9990724.1"/>
    <property type="molecule type" value="Genomic_DNA"/>
</dbReference>
<reference evidence="11" key="1">
    <citation type="journal article" date="2021" name="J Fungi (Basel)">
        <title>Virulence traits and population genomics of the black yeast Aureobasidium melanogenum.</title>
        <authorList>
            <person name="Cernosa A."/>
            <person name="Sun X."/>
            <person name="Gostincar C."/>
            <person name="Fang C."/>
            <person name="Gunde-Cimerman N."/>
            <person name="Song Z."/>
        </authorList>
    </citation>
    <scope>NUCLEOTIDE SEQUENCE</scope>
    <source>
        <strain evidence="11">EXF-9298</strain>
    </source>
</reference>
<sequence>MNFYPVPPVIKAQILTRIPEELRCKGESDWRGGFTGAFQNIFLEGPTCDEDGHLYVTDIPYGRILKVDKHTNQATVCVQYDGEPNGMARRKDGKFVVADYKKGLLLFDPKSNQISPLLTRNNLESFKGVNDVIIDSKGNVFFTDQGQTGMTDQSGKVYRLGIDGRLDKLVSNGISPNGLALSLDERFLYVAMTRSNEVWRLPLHPDGSTSKAGVFFRSFGNAGPDGIKLDEEGNVLICHPSLGSVFVVDKHGVPKARIISGSAGINLTNCTFGGPEGKTLYITDSLEGNVQTCNKDVPKCSACVASQTECVFEDQTSAQVYSREEIANLEQRERDLRAVLEEQNAPTYHSSSSPATSRHRGKRFVGDEVGLNLFQFMFSSSAWKSSRQRLLQCLAYKPKIAEPLATQHRLPPLDMATQLLKFYLNGSHVMHPFLLYNQIMQSFDTIYQTQEPQQSSPQDMFTILMIFAVAAVTMHRQGKIREHPYGYYLSAMRYLGQIPHTKGKEGVQNLLLVARFGMYHHVGTSLWELARQCMRACIEMEYHLPPIMPGRISDEEKQHNQRIFWECYQLDRYSSTTLGRPFAIADHDIKVDLPSRVGLDNATSIALGPTSLTSSDLSVFIYSVQLRQITSRIRSKLLAMSSSSHEQHRSFMATGEIYASLHKFLAELDHWRASAPHYEQHTCLYENQEWYDFLLEKDKLFLLRGGVNLLFKSRRGVSQDIMRLWGRCATRVVELYASLYRAGLITYTRSYFQMLFHAGLSVIFCVSSEAKTRTGAGRLIPNFDATLSVCGDVLDAISEKMPDARGYAVVFESMRRSVFDNFSASPATTGHPTTPHEACTTSLAYQDTSSVYQEQHHVMPETTNNQGLYTAPGAVQAPTYSQWMPEVDWINMDVSAMQGVEAGLSEYVWGDLNINADMWNRIEHMIDETIEDA</sequence>
<evidence type="ECO:0000256" key="4">
    <source>
        <dbReference type="ARBA" id="ARBA00023015"/>
    </source>
</evidence>
<keyword evidence="7" id="KW-0539">Nucleus</keyword>
<dbReference type="AlphaFoldDB" id="A0A9P8G6W2"/>
<reference evidence="11" key="2">
    <citation type="submission" date="2021-08" db="EMBL/GenBank/DDBJ databases">
        <authorList>
            <person name="Gostincar C."/>
            <person name="Sun X."/>
            <person name="Song Z."/>
            <person name="Gunde-Cimerman N."/>
        </authorList>
    </citation>
    <scope>NUCLEOTIDE SEQUENCE</scope>
    <source>
        <strain evidence="11">EXF-9298</strain>
    </source>
</reference>
<keyword evidence="12" id="KW-1185">Reference proteome</keyword>
<dbReference type="GO" id="GO:0043565">
    <property type="term" value="F:sequence-specific DNA binding"/>
    <property type="evidence" value="ECO:0007669"/>
    <property type="project" value="TreeGrafter"/>
</dbReference>
<dbReference type="SMART" id="SM00906">
    <property type="entry name" value="Fungal_trans"/>
    <property type="match status" value="1"/>
</dbReference>
<dbReference type="GO" id="GO:0006351">
    <property type="term" value="P:DNA-templated transcription"/>
    <property type="evidence" value="ECO:0007669"/>
    <property type="project" value="InterPro"/>
</dbReference>
<feature type="binding site" evidence="9">
    <location>
        <position position="177"/>
    </location>
    <ligand>
        <name>a divalent metal cation</name>
        <dbReference type="ChEBI" id="CHEBI:60240"/>
    </ligand>
</feature>
<feature type="active site" description="Proton donor/acceptor" evidence="8">
    <location>
        <position position="225"/>
    </location>
</feature>
<feature type="binding site" evidence="9">
    <location>
        <position position="130"/>
    </location>
    <ligand>
        <name>substrate</name>
    </ligand>
</feature>
<evidence type="ECO:0000256" key="2">
    <source>
        <dbReference type="ARBA" id="ARBA00022723"/>
    </source>
</evidence>
<comment type="caution">
    <text evidence="11">The sequence shown here is derived from an EMBL/GenBank/DDBJ whole genome shotgun (WGS) entry which is preliminary data.</text>
</comment>
<feature type="domain" description="Xylanolytic transcriptional activator regulatory" evidence="10">
    <location>
        <begin position="526"/>
        <end position="600"/>
    </location>
</feature>
<evidence type="ECO:0000256" key="8">
    <source>
        <dbReference type="PIRSR" id="PIRSR605511-1"/>
    </source>
</evidence>
<evidence type="ECO:0000259" key="10">
    <source>
        <dbReference type="SMART" id="SM00906"/>
    </source>
</evidence>
<keyword evidence="5" id="KW-0238">DNA-binding</keyword>
<dbReference type="Pfam" id="PF04082">
    <property type="entry name" value="Fungal_trans"/>
    <property type="match status" value="1"/>
</dbReference>
<dbReference type="GO" id="GO:0045944">
    <property type="term" value="P:positive regulation of transcription by RNA polymerase II"/>
    <property type="evidence" value="ECO:0007669"/>
    <property type="project" value="TreeGrafter"/>
</dbReference>
<dbReference type="InterPro" id="IPR013658">
    <property type="entry name" value="SGL"/>
</dbReference>
<comment type="cofactor">
    <cofactor evidence="9">
        <name>Zn(2+)</name>
        <dbReference type="ChEBI" id="CHEBI:29105"/>
    </cofactor>
    <text evidence="9">Binds 1 divalent metal cation per subunit.</text>
</comment>
<evidence type="ECO:0000313" key="12">
    <source>
        <dbReference type="Proteomes" id="UP000729357"/>
    </source>
</evidence>
<dbReference type="InterPro" id="IPR005511">
    <property type="entry name" value="SMP-30"/>
</dbReference>
<comment type="subcellular location">
    <subcellularLocation>
        <location evidence="1">Nucleus</location>
    </subcellularLocation>
</comment>
<dbReference type="InterPro" id="IPR011042">
    <property type="entry name" value="6-blade_b-propeller_TolB-like"/>
</dbReference>
<evidence type="ECO:0000256" key="6">
    <source>
        <dbReference type="ARBA" id="ARBA00023163"/>
    </source>
</evidence>
<dbReference type="InterPro" id="IPR052202">
    <property type="entry name" value="Yeast_MetPath_Reg"/>
</dbReference>
<gene>
    <name evidence="11" type="ORF">KCU98_g905</name>
</gene>
<evidence type="ECO:0000256" key="9">
    <source>
        <dbReference type="PIRSR" id="PIRSR605511-2"/>
    </source>
</evidence>
<dbReference type="CDD" id="cd12148">
    <property type="entry name" value="fungal_TF_MHR"/>
    <property type="match status" value="1"/>
</dbReference>
<dbReference type="InterPro" id="IPR007219">
    <property type="entry name" value="XnlR_reg_dom"/>
</dbReference>
<dbReference type="GO" id="GO:0005634">
    <property type="term" value="C:nucleus"/>
    <property type="evidence" value="ECO:0007669"/>
    <property type="project" value="UniProtKB-SubCell"/>
</dbReference>
<evidence type="ECO:0000313" key="11">
    <source>
        <dbReference type="EMBL" id="KAG9990724.1"/>
    </source>
</evidence>
<dbReference type="Gene3D" id="4.10.240.10">
    <property type="entry name" value="Zn(2)-C6 fungal-type DNA-binding domain"/>
    <property type="match status" value="1"/>
</dbReference>
<feature type="binding site" evidence="9">
    <location>
        <position position="225"/>
    </location>
    <ligand>
        <name>a divalent metal cation</name>
        <dbReference type="ChEBI" id="CHEBI:60240"/>
    </ligand>
</feature>
<accession>A0A9P8G6W2</accession>
<dbReference type="Gene3D" id="2.120.10.30">
    <property type="entry name" value="TolB, C-terminal domain"/>
    <property type="match status" value="1"/>
</dbReference>
<feature type="binding site" evidence="9">
    <location>
        <position position="44"/>
    </location>
    <ligand>
        <name>a divalent metal cation</name>
        <dbReference type="ChEBI" id="CHEBI:60240"/>
    </ligand>
</feature>
<protein>
    <submittedName>
        <fullName evidence="11">Gluconolactonase</fullName>
    </submittedName>
</protein>
<feature type="non-terminal residue" evidence="11">
    <location>
        <position position="933"/>
    </location>
</feature>
<organism evidence="11 12">
    <name type="scientific">Aureobasidium melanogenum</name>
    <name type="common">Aureobasidium pullulans var. melanogenum</name>
    <dbReference type="NCBI Taxonomy" id="46634"/>
    <lineage>
        <taxon>Eukaryota</taxon>
        <taxon>Fungi</taxon>
        <taxon>Dikarya</taxon>
        <taxon>Ascomycota</taxon>
        <taxon>Pezizomycotina</taxon>
        <taxon>Dothideomycetes</taxon>
        <taxon>Dothideomycetidae</taxon>
        <taxon>Dothideales</taxon>
        <taxon>Saccotheciaceae</taxon>
        <taxon>Aureobasidium</taxon>
    </lineage>
</organism>
<proteinExistence type="predicted"/>
<keyword evidence="4" id="KW-0805">Transcription regulation</keyword>
<dbReference type="GO" id="GO:0008270">
    <property type="term" value="F:zinc ion binding"/>
    <property type="evidence" value="ECO:0007669"/>
    <property type="project" value="InterPro"/>
</dbReference>
<dbReference type="Pfam" id="PF08450">
    <property type="entry name" value="SGL"/>
    <property type="match status" value="1"/>
</dbReference>